<reference evidence="1" key="2">
    <citation type="submission" date="2021-02" db="EMBL/GenBank/DDBJ databases">
        <authorList>
            <person name="Kimball J.A."/>
            <person name="Haas M.W."/>
            <person name="Macchietto M."/>
            <person name="Kono T."/>
            <person name="Duquette J."/>
            <person name="Shao M."/>
        </authorList>
    </citation>
    <scope>NUCLEOTIDE SEQUENCE</scope>
    <source>
        <tissue evidence="1">Fresh leaf tissue</tissue>
    </source>
</reference>
<protein>
    <submittedName>
        <fullName evidence="1">Uncharacterized protein</fullName>
    </submittedName>
</protein>
<sequence length="104" mass="11309">MNAGSERQVRWSRRCNFSGGNVGSDETVWRQRRKVVEALDLRGPVSGPLTAAVVASRRFRHAPAASSQICEADNRGLSLPPSLHPAWPRPSFAVALLHPTAVVL</sequence>
<comment type="caution">
    <text evidence="1">The sequence shown here is derived from an EMBL/GenBank/DDBJ whole genome shotgun (WGS) entry which is preliminary data.</text>
</comment>
<dbReference type="EMBL" id="JAAALK010000287">
    <property type="protein sequence ID" value="KAG8059135.1"/>
    <property type="molecule type" value="Genomic_DNA"/>
</dbReference>
<proteinExistence type="predicted"/>
<evidence type="ECO:0000313" key="1">
    <source>
        <dbReference type="EMBL" id="KAG8059135.1"/>
    </source>
</evidence>
<dbReference type="AlphaFoldDB" id="A0A8J5RGN8"/>
<evidence type="ECO:0000313" key="2">
    <source>
        <dbReference type="Proteomes" id="UP000729402"/>
    </source>
</evidence>
<reference evidence="1" key="1">
    <citation type="journal article" date="2021" name="bioRxiv">
        <title>Whole Genome Assembly and Annotation of Northern Wild Rice, Zizania palustris L., Supports a Whole Genome Duplication in the Zizania Genus.</title>
        <authorList>
            <person name="Haas M."/>
            <person name="Kono T."/>
            <person name="Macchietto M."/>
            <person name="Millas R."/>
            <person name="McGilp L."/>
            <person name="Shao M."/>
            <person name="Duquette J."/>
            <person name="Hirsch C.N."/>
            <person name="Kimball J."/>
        </authorList>
    </citation>
    <scope>NUCLEOTIDE SEQUENCE</scope>
    <source>
        <tissue evidence="1">Fresh leaf tissue</tissue>
    </source>
</reference>
<organism evidence="1 2">
    <name type="scientific">Zizania palustris</name>
    <name type="common">Northern wild rice</name>
    <dbReference type="NCBI Taxonomy" id="103762"/>
    <lineage>
        <taxon>Eukaryota</taxon>
        <taxon>Viridiplantae</taxon>
        <taxon>Streptophyta</taxon>
        <taxon>Embryophyta</taxon>
        <taxon>Tracheophyta</taxon>
        <taxon>Spermatophyta</taxon>
        <taxon>Magnoliopsida</taxon>
        <taxon>Liliopsida</taxon>
        <taxon>Poales</taxon>
        <taxon>Poaceae</taxon>
        <taxon>BOP clade</taxon>
        <taxon>Oryzoideae</taxon>
        <taxon>Oryzeae</taxon>
        <taxon>Zizaniinae</taxon>
        <taxon>Zizania</taxon>
    </lineage>
</organism>
<name>A0A8J5RGN8_ZIZPA</name>
<dbReference type="Proteomes" id="UP000729402">
    <property type="component" value="Unassembled WGS sequence"/>
</dbReference>
<accession>A0A8J5RGN8</accession>
<keyword evidence="2" id="KW-1185">Reference proteome</keyword>
<gene>
    <name evidence="1" type="ORF">GUJ93_ZPchr0002g26459</name>
</gene>